<reference evidence="2" key="1">
    <citation type="submission" date="2004-02" db="EMBL/GenBank/DDBJ databases">
        <authorList>
            <consortium name="DOE Joint Genome Institute"/>
        </authorList>
    </citation>
    <scope>NUCLEOTIDE SEQUENCE [LARGE SCALE GENOMIC DNA]</scope>
    <source>
        <strain evidence="2">WH 8501</strain>
    </source>
</reference>
<reference evidence="2" key="3">
    <citation type="submission" date="2016-12" db="EMBL/GenBank/DDBJ databases">
        <title>Annotation of the draft genome assembly of Crocosphaera watsonii WH 8501.</title>
        <authorList>
            <consortium name="US DOE Joint Genome Institute (JGI-ORNL)"/>
            <person name="Larimer F."/>
            <person name="Land M."/>
        </authorList>
    </citation>
    <scope>NUCLEOTIDE SEQUENCE</scope>
    <source>
        <strain evidence="2">WH 8501</strain>
    </source>
</reference>
<reference evidence="2" key="2">
    <citation type="submission" date="2005-06" db="EMBL/GenBank/DDBJ databases">
        <title>Sequencing of the draft genome and assembly of Crocosphaera watsonii WH 8501.</title>
        <authorList>
            <consortium name="US DOE Joint Genome Institute (JGI-PGF)"/>
            <person name="Copeland A."/>
            <person name="Lucas S."/>
            <person name="Lapidus A."/>
            <person name="Barry K."/>
            <person name="Detter C."/>
            <person name="Glavina T."/>
            <person name="Hammon N."/>
            <person name="Israni S."/>
            <person name="Pitluck S."/>
            <person name="Richardson P."/>
        </authorList>
    </citation>
    <scope>NUCLEOTIDE SEQUENCE [LARGE SCALE GENOMIC DNA]</scope>
    <source>
        <strain evidence="2">WH 8501</strain>
    </source>
</reference>
<dbReference type="AlphaFoldDB" id="Q4C5E7"/>
<accession>Q4C5E7</accession>
<proteinExistence type="predicted"/>
<gene>
    <name evidence="2" type="ORF">CwatDRAFT_4592</name>
</gene>
<keyword evidence="1" id="KW-0175">Coiled coil</keyword>
<feature type="coiled-coil region" evidence="1">
    <location>
        <begin position="54"/>
        <end position="107"/>
    </location>
</feature>
<evidence type="ECO:0000313" key="3">
    <source>
        <dbReference type="Proteomes" id="UP000003922"/>
    </source>
</evidence>
<dbReference type="RefSeq" id="WP_007304971.1">
    <property type="nucleotide sequence ID" value="NZ_AADV02000005.1"/>
</dbReference>
<organism evidence="2 3">
    <name type="scientific">Crocosphaera watsonii WH 8501</name>
    <dbReference type="NCBI Taxonomy" id="165597"/>
    <lineage>
        <taxon>Bacteria</taxon>
        <taxon>Bacillati</taxon>
        <taxon>Cyanobacteriota</taxon>
        <taxon>Cyanophyceae</taxon>
        <taxon>Oscillatoriophycideae</taxon>
        <taxon>Chroococcales</taxon>
        <taxon>Aphanothecaceae</taxon>
        <taxon>Crocosphaera</taxon>
    </lineage>
</organism>
<comment type="caution">
    <text evidence="2">The sequence shown here is derived from an EMBL/GenBank/DDBJ whole genome shotgun (WGS) entry which is preliminary data.</text>
</comment>
<dbReference type="EMBL" id="AADV02000005">
    <property type="protein sequence ID" value="EAM51459.1"/>
    <property type="molecule type" value="Genomic_DNA"/>
</dbReference>
<sequence>MKNLSTDHSKTVQGIFRDYQEQLSLCLTDIKKVINLLDMPMVISGDEQQLSEKLTLANKIIAQTTQRLEKLEQQGQLLRGQPHLTELESYRETRELLAYQLEKVREKTQEWQYSA</sequence>
<protein>
    <submittedName>
        <fullName evidence="2">Uncharacterized protein</fullName>
    </submittedName>
</protein>
<evidence type="ECO:0000256" key="1">
    <source>
        <dbReference type="SAM" id="Coils"/>
    </source>
</evidence>
<dbReference type="KEGG" id="cwa:CwatDRAFT_4592"/>
<evidence type="ECO:0000313" key="2">
    <source>
        <dbReference type="EMBL" id="EAM51459.1"/>
    </source>
</evidence>
<dbReference type="Proteomes" id="UP000003922">
    <property type="component" value="Unassembled WGS sequence"/>
</dbReference>
<name>Q4C5E7_CROWT</name>
<dbReference type="OrthoDB" id="428120at2"/>
<keyword evidence="3" id="KW-1185">Reference proteome</keyword>